<reference evidence="11" key="4">
    <citation type="journal article" date="2015" name="PLoS ONE">
        <title>Comprehensive Evaluation of Toxoplasma gondii VEG and Neospora caninum LIV Genomes with Tachyzoite Stage Transcriptome and Proteome Defines Novel Transcript Features.</title>
        <authorList>
            <person name="Ramaprasad A."/>
            <person name="Mourier T."/>
            <person name="Naeem R."/>
            <person name="Malas T.B."/>
            <person name="Moussa E."/>
            <person name="Panigrahi A."/>
            <person name="Vermont S.J."/>
            <person name="Otto T.D."/>
            <person name="Wastling J."/>
            <person name="Pain A."/>
        </authorList>
    </citation>
    <scope>NUCLEOTIDE SEQUENCE</scope>
    <source>
        <strain evidence="11">Liverpool</strain>
    </source>
</reference>
<dbReference type="GO" id="GO:0033554">
    <property type="term" value="P:cellular response to stress"/>
    <property type="evidence" value="ECO:0007669"/>
    <property type="project" value="TreeGrafter"/>
</dbReference>
<dbReference type="PROSITE" id="PS51352">
    <property type="entry name" value="THIOREDOXIN_2"/>
    <property type="match status" value="1"/>
</dbReference>
<dbReference type="GO" id="GO:0042744">
    <property type="term" value="P:hydrogen peroxide catabolic process"/>
    <property type="evidence" value="ECO:0007669"/>
    <property type="project" value="TreeGrafter"/>
</dbReference>
<feature type="domain" description="Thioredoxin" evidence="9">
    <location>
        <begin position="4"/>
        <end position="163"/>
    </location>
</feature>
<dbReference type="Pfam" id="PF00578">
    <property type="entry name" value="AhpC-TSA"/>
    <property type="match status" value="1"/>
</dbReference>
<dbReference type="Pfam" id="PF10417">
    <property type="entry name" value="1-cysPrx_C"/>
    <property type="match status" value="1"/>
</dbReference>
<evidence type="ECO:0000256" key="3">
    <source>
        <dbReference type="ARBA" id="ARBA00022490"/>
    </source>
</evidence>
<reference evidence="12" key="3">
    <citation type="journal article" date="2012" name="PLoS Pathog.">
        <title>Comparative genomics of the apicomplexan parasites Toxoplasma gondii and Neospora caninum: Coccidia differing in host range and transmission strategy.</title>
        <authorList>
            <person name="Reid A.J."/>
            <person name="Vermont S.J."/>
            <person name="Cotton J.A."/>
            <person name="Harris D."/>
            <person name="Hill-Cawthorne G.A."/>
            <person name="Konen-Waisman S."/>
            <person name="Latham S.M."/>
            <person name="Mourier T."/>
            <person name="Norton R."/>
            <person name="Quail M.A."/>
            <person name="Sanders M."/>
            <person name="Shanmugam D."/>
            <person name="Sohal A."/>
            <person name="Wasmuth J.D."/>
            <person name="Brunk B."/>
            <person name="Grigg M.E."/>
            <person name="Howard J.C."/>
            <person name="Parkinson J."/>
            <person name="Roos D.S."/>
            <person name="Trees A.J."/>
            <person name="Berriman M."/>
            <person name="Pain A."/>
            <person name="Wastling J.M."/>
        </authorList>
    </citation>
    <scope>NUCLEOTIDE SEQUENCE [LARGE SCALE GENOMIC DNA]</scope>
    <source>
        <strain evidence="12">Liverpool</strain>
    </source>
</reference>
<evidence type="ECO:0000256" key="5">
    <source>
        <dbReference type="ARBA" id="ARBA00023157"/>
    </source>
</evidence>
<keyword evidence="4 7" id="KW-0560">Oxidoreductase</keyword>
<dbReference type="PANTHER" id="PTHR10681">
    <property type="entry name" value="THIOREDOXIN PEROXIDASE"/>
    <property type="match status" value="1"/>
</dbReference>
<dbReference type="EMBL" id="FR823393">
    <property type="protein sequence ID" value="CBZ55837.1"/>
    <property type="molecule type" value="Genomic_DNA"/>
</dbReference>
<evidence type="ECO:0000313" key="12">
    <source>
        <dbReference type="Proteomes" id="UP000007494"/>
    </source>
</evidence>
<dbReference type="GO" id="GO:0045454">
    <property type="term" value="P:cell redox homeostasis"/>
    <property type="evidence" value="ECO:0007669"/>
    <property type="project" value="TreeGrafter"/>
</dbReference>
<dbReference type="InterPro" id="IPR000866">
    <property type="entry name" value="AhpC/TSA"/>
</dbReference>
<keyword evidence="3" id="KW-0963">Cytoplasm</keyword>
<gene>
    <name evidence="11" type="ORF">BN1204_062630</name>
    <name evidence="10" type="ORF">NCLIV_062630</name>
</gene>
<reference evidence="10" key="1">
    <citation type="submission" date="2011-02" db="EMBL/GenBank/DDBJ databases">
        <authorList>
            <person name="Aslett M."/>
        </authorList>
    </citation>
    <scope>NUCLEOTIDE SEQUENCE</scope>
    <source>
        <strain evidence="10">Liverpool</strain>
    </source>
</reference>
<dbReference type="GO" id="GO:0008379">
    <property type="term" value="F:thioredoxin peroxidase activity"/>
    <property type="evidence" value="ECO:0007669"/>
    <property type="project" value="TreeGrafter"/>
</dbReference>
<dbReference type="VEuPathDB" id="ToxoDB:NCLIV_062630"/>
<dbReference type="EMBL" id="LN714487">
    <property type="protein sequence ID" value="CEL70579.1"/>
    <property type="molecule type" value="Genomic_DNA"/>
</dbReference>
<evidence type="ECO:0000256" key="8">
    <source>
        <dbReference type="PIRSR" id="PIRSR000239-1"/>
    </source>
</evidence>
<accession>F0VQ40</accession>
<dbReference type="InterPro" id="IPR024706">
    <property type="entry name" value="Peroxiredoxin_AhpC-typ"/>
</dbReference>
<dbReference type="OMA" id="FWYPKDF"/>
<evidence type="ECO:0000259" key="9">
    <source>
        <dbReference type="PROSITE" id="PS51352"/>
    </source>
</evidence>
<dbReference type="GO" id="GO:0005829">
    <property type="term" value="C:cytosol"/>
    <property type="evidence" value="ECO:0007669"/>
    <property type="project" value="TreeGrafter"/>
</dbReference>
<dbReference type="Proteomes" id="UP000007494">
    <property type="component" value="Chromosome XII"/>
</dbReference>
<proteinExistence type="inferred from homology"/>
<keyword evidence="6 7" id="KW-0676">Redox-active center</keyword>
<keyword evidence="7" id="KW-0575">Peroxidase</keyword>
<comment type="function">
    <text evidence="7">Thiol-specific peroxidase that catalyzes the reduction of hydrogen peroxide and organic hydroperoxides to water and alcohols, respectively.</text>
</comment>
<dbReference type="CDD" id="cd03015">
    <property type="entry name" value="PRX_Typ2cys"/>
    <property type="match status" value="1"/>
</dbReference>
<evidence type="ECO:0000313" key="11">
    <source>
        <dbReference type="EMBL" id="CEL70579.1"/>
    </source>
</evidence>
<dbReference type="SMR" id="F0VQ40"/>
<dbReference type="GO" id="GO:0006979">
    <property type="term" value="P:response to oxidative stress"/>
    <property type="evidence" value="ECO:0007669"/>
    <property type="project" value="TreeGrafter"/>
</dbReference>
<dbReference type="InterPro" id="IPR013766">
    <property type="entry name" value="Thioredoxin_domain"/>
</dbReference>
<sequence length="200" mass="22017">MPAPTVSQPAPAFEAEAVMADGTFGKISLDQFKGKKYVILFFYPFDFTFVCPSEILAFHRLQGEFEKRGCQLLGVSVDSKFVHNAWRNLELKEGGIGKISFPLLADVSHKMAADYGVLLPEGMALRGLFLIDKDGVLQHSVVNNLPLGRSADEALRMLDALQHVEQYGEVCPANWRKGEKAMKATADGVKEYLGSSFTSN</sequence>
<dbReference type="AlphaFoldDB" id="F0VQ40"/>
<keyword evidence="7" id="KW-0049">Antioxidant</keyword>
<evidence type="ECO:0000256" key="4">
    <source>
        <dbReference type="ARBA" id="ARBA00023002"/>
    </source>
</evidence>
<evidence type="ECO:0000256" key="1">
    <source>
        <dbReference type="ARBA" id="ARBA00004496"/>
    </source>
</evidence>
<dbReference type="PANTHER" id="PTHR10681:SF128">
    <property type="entry name" value="THIOREDOXIN-DEPENDENT PEROXIDE REDUCTASE, MITOCHONDRIAL"/>
    <property type="match status" value="1"/>
</dbReference>
<dbReference type="Gene3D" id="3.40.30.10">
    <property type="entry name" value="Glutaredoxin"/>
    <property type="match status" value="1"/>
</dbReference>
<evidence type="ECO:0000256" key="7">
    <source>
        <dbReference type="PIRNR" id="PIRNR000239"/>
    </source>
</evidence>
<evidence type="ECO:0000256" key="2">
    <source>
        <dbReference type="ARBA" id="ARBA00009796"/>
    </source>
</evidence>
<dbReference type="InParanoid" id="F0VQ40"/>
<dbReference type="FunFam" id="3.40.30.10:FF:000002">
    <property type="entry name" value="Alkyl hydroperoxide reductase C"/>
    <property type="match status" value="1"/>
</dbReference>
<dbReference type="PIRSF" id="PIRSF000239">
    <property type="entry name" value="AHPC"/>
    <property type="match status" value="1"/>
</dbReference>
<keyword evidence="5" id="KW-1015">Disulfide bond</keyword>
<dbReference type="FunCoup" id="F0VQ40">
    <property type="interactions" value="92"/>
</dbReference>
<dbReference type="RefSeq" id="XP_003885863.1">
    <property type="nucleotide sequence ID" value="XM_003885814.1"/>
</dbReference>
<dbReference type="InterPro" id="IPR019479">
    <property type="entry name" value="Peroxiredoxin_C"/>
</dbReference>
<dbReference type="OrthoDB" id="185659at2759"/>
<reference evidence="10" key="2">
    <citation type="submission" date="2011-03" db="EMBL/GenBank/DDBJ databases">
        <title>Comparative genomics and transcriptomics of Neospora caninum and Toxoplasma gondii.</title>
        <authorList>
            <person name="Reid A.J."/>
            <person name="Sohal A."/>
            <person name="Harris D."/>
            <person name="Quail M."/>
            <person name="Sanders M."/>
            <person name="Berriman M."/>
            <person name="Wastling J.M."/>
            <person name="Pain A."/>
        </authorList>
    </citation>
    <scope>NUCLEOTIDE SEQUENCE</scope>
    <source>
        <strain evidence="10">Liverpool</strain>
    </source>
</reference>
<organism evidence="10 12">
    <name type="scientific">Neospora caninum (strain Liverpool)</name>
    <dbReference type="NCBI Taxonomy" id="572307"/>
    <lineage>
        <taxon>Eukaryota</taxon>
        <taxon>Sar</taxon>
        <taxon>Alveolata</taxon>
        <taxon>Apicomplexa</taxon>
        <taxon>Conoidasida</taxon>
        <taxon>Coccidia</taxon>
        <taxon>Eucoccidiorida</taxon>
        <taxon>Eimeriorina</taxon>
        <taxon>Sarcocystidae</taxon>
        <taxon>Neospora</taxon>
    </lineage>
</organism>
<dbReference type="eggNOG" id="KOG0852">
    <property type="taxonomic scope" value="Eukaryota"/>
</dbReference>
<comment type="subcellular location">
    <subcellularLocation>
        <location evidence="1">Cytoplasm</location>
    </subcellularLocation>
</comment>
<protein>
    <submittedName>
        <fullName evidence="10">Thioredoxin-dependent peroxide reductase,mitochondrial, related</fullName>
    </submittedName>
</protein>
<evidence type="ECO:0000313" key="10">
    <source>
        <dbReference type="EMBL" id="CBZ55837.1"/>
    </source>
</evidence>
<name>F0VQ40_NEOCL</name>
<dbReference type="SUPFAM" id="SSF52833">
    <property type="entry name" value="Thioredoxin-like"/>
    <property type="match status" value="1"/>
</dbReference>
<dbReference type="InterPro" id="IPR036249">
    <property type="entry name" value="Thioredoxin-like_sf"/>
</dbReference>
<dbReference type="GeneID" id="13441268"/>
<dbReference type="InterPro" id="IPR050217">
    <property type="entry name" value="Peroxiredoxin"/>
</dbReference>
<comment type="similarity">
    <text evidence="2">Belongs to the peroxiredoxin family. AhpC/Prx1 subfamily.</text>
</comment>
<evidence type="ECO:0000256" key="6">
    <source>
        <dbReference type="ARBA" id="ARBA00023284"/>
    </source>
</evidence>
<keyword evidence="12" id="KW-1185">Reference proteome</keyword>
<feature type="active site" description="Cysteine sulfenic acid (-SOH) intermediate; for peroxidase activity" evidence="8">
    <location>
        <position position="51"/>
    </location>
</feature>